<dbReference type="InterPro" id="IPR036388">
    <property type="entry name" value="WH-like_DNA-bd_sf"/>
</dbReference>
<gene>
    <name evidence="3" type="ORF">SAMN02746066_04555</name>
</gene>
<evidence type="ECO:0000313" key="4">
    <source>
        <dbReference type="Proteomes" id="UP000184038"/>
    </source>
</evidence>
<dbReference type="RefSeq" id="WP_073291791.1">
    <property type="nucleotide sequence ID" value="NZ_FRCP01000030.1"/>
</dbReference>
<dbReference type="Gene3D" id="1.10.10.10">
    <property type="entry name" value="Winged helix-like DNA-binding domain superfamily/Winged helix DNA-binding domain"/>
    <property type="match status" value="1"/>
</dbReference>
<dbReference type="Proteomes" id="UP000184038">
    <property type="component" value="Unassembled WGS sequence"/>
</dbReference>
<name>A0A1M7NJ96_9FIRM</name>
<dbReference type="PROSITE" id="PS51688">
    <property type="entry name" value="ICA"/>
    <property type="match status" value="1"/>
</dbReference>
<keyword evidence="1" id="KW-0175">Coiled coil</keyword>
<organism evidence="3 4">
    <name type="scientific">Anaerosporobacter mobilis DSM 15930</name>
    <dbReference type="NCBI Taxonomy" id="1120996"/>
    <lineage>
        <taxon>Bacteria</taxon>
        <taxon>Bacillati</taxon>
        <taxon>Bacillota</taxon>
        <taxon>Clostridia</taxon>
        <taxon>Lachnospirales</taxon>
        <taxon>Lachnospiraceae</taxon>
        <taxon>Anaerosporobacter</taxon>
    </lineage>
</organism>
<sequence>MLDISTELKDLYKTDYLPYRSEPVQKDLKFTFMDPELIIENEQVVAGSFDLQESLNSSENLVFGSCEAACLKVKFADITEDINGKTFALTQTVNGTEIKLGTFTVDSAIEQDSRRFLEVTAYDNMRKFDKDVVEWYESLTFPLTLKAMRESLCTHCGVEYVDSGLPNDGMTVTKTISSNTLNGLEVLRSLEQINGAFGHIGRDGKLQHKVLSKTVVDDTIPSGSYKKLKYEKYSTKPIDKLQINQEDGDVGAIVGTGSNCYKIQDNFLVYGKSASALQTIADNAAINILGITYVPYTCEMLGLPYLEVGDGVTYGTAITSYILSRNLKGIQSISDAIETKGNEEIVQVISLNAEVKQLRGKTNKLTRDVESMESEISEFDRQINVLLPGPWYPDGSLLPCKNNMTNLEYEINSKITQTAKEITTEVNNVSEQLNTKIAQTDTSITAQVNNLSANMSAQFAITDSEISTKVDKNGVISSINQTAESITISANKINFNGVISANGNFKVTTNGDLEATSAKLNNAYFTNGVYYEYSGLRFPIFEVPSQGTLQIANSSTHCKFMGSIEARNAVFTNLSVNGSSVLTSSAYATDLRVSLSTSPTYPGTYYLSFYNTSGDENVPTMGWVKARQASDKRLKKNIKPLDVEKEYMNLNPVQYKFKKNTNNNKVHFGFVAQEIAESYDEDKYNIVEYDTEIVTEGERKYVKDGVYRINYEDMHAMHVMMIKKLYKKISDLEEIICTLV</sequence>
<protein>
    <submittedName>
        <fullName evidence="3">Chaperone of endosialidase</fullName>
    </submittedName>
</protein>
<dbReference type="InterPro" id="IPR030392">
    <property type="entry name" value="S74_ICA"/>
</dbReference>
<dbReference type="Pfam" id="PF13884">
    <property type="entry name" value="Peptidase_S74"/>
    <property type="match status" value="1"/>
</dbReference>
<feature type="coiled-coil region" evidence="1">
    <location>
        <begin position="355"/>
        <end position="382"/>
    </location>
</feature>
<evidence type="ECO:0000256" key="1">
    <source>
        <dbReference type="SAM" id="Coils"/>
    </source>
</evidence>
<evidence type="ECO:0000259" key="2">
    <source>
        <dbReference type="PROSITE" id="PS51688"/>
    </source>
</evidence>
<evidence type="ECO:0000313" key="3">
    <source>
        <dbReference type="EMBL" id="SHN03915.1"/>
    </source>
</evidence>
<keyword evidence="4" id="KW-1185">Reference proteome</keyword>
<accession>A0A1M7NJ96</accession>
<proteinExistence type="predicted"/>
<dbReference type="AlphaFoldDB" id="A0A1M7NJ96"/>
<feature type="domain" description="Peptidase S74" evidence="2">
    <location>
        <begin position="630"/>
        <end position="736"/>
    </location>
</feature>
<dbReference type="EMBL" id="FRCP01000030">
    <property type="protein sequence ID" value="SHN03915.1"/>
    <property type="molecule type" value="Genomic_DNA"/>
</dbReference>
<dbReference type="STRING" id="1120996.SAMN02746066_04555"/>
<dbReference type="OrthoDB" id="2068436at2"/>
<reference evidence="3 4" key="1">
    <citation type="submission" date="2016-11" db="EMBL/GenBank/DDBJ databases">
        <authorList>
            <person name="Jaros S."/>
            <person name="Januszkiewicz K."/>
            <person name="Wedrychowicz H."/>
        </authorList>
    </citation>
    <scope>NUCLEOTIDE SEQUENCE [LARGE SCALE GENOMIC DNA]</scope>
    <source>
        <strain evidence="3 4">DSM 15930</strain>
    </source>
</reference>